<proteinExistence type="predicted"/>
<feature type="repeat" description="Cell wall-binding" evidence="2">
    <location>
        <begin position="616"/>
        <end position="635"/>
    </location>
</feature>
<dbReference type="AlphaFoldDB" id="A0A1I1PDN7"/>
<accession>A0A1I1PDN7</accession>
<feature type="repeat" description="Cell wall-binding" evidence="2">
    <location>
        <begin position="531"/>
        <end position="550"/>
    </location>
</feature>
<keyword evidence="3" id="KW-0732">Signal</keyword>
<evidence type="ECO:0000313" key="4">
    <source>
        <dbReference type="EMBL" id="SFD08014.1"/>
    </source>
</evidence>
<protein>
    <submittedName>
        <fullName evidence="4">Putative cell wall binding repeat-containing protein</fullName>
    </submittedName>
</protein>
<dbReference type="EMBL" id="FOMG01000019">
    <property type="protein sequence ID" value="SFD08014.1"/>
    <property type="molecule type" value="Genomic_DNA"/>
</dbReference>
<dbReference type="Pfam" id="PF01473">
    <property type="entry name" value="Choline_bind_1"/>
    <property type="match status" value="1"/>
</dbReference>
<feature type="repeat" description="Cell wall-binding" evidence="2">
    <location>
        <begin position="596"/>
        <end position="615"/>
    </location>
</feature>
<dbReference type="OrthoDB" id="1886246at2"/>
<dbReference type="Proteomes" id="UP000199263">
    <property type="component" value="Unassembled WGS sequence"/>
</dbReference>
<evidence type="ECO:0000256" key="1">
    <source>
        <dbReference type="ARBA" id="ARBA00022737"/>
    </source>
</evidence>
<gene>
    <name evidence="4" type="ORF">SAMN05421842_1191</name>
</gene>
<organism evidence="4 5">
    <name type="scientific">Clostridium uliginosum</name>
    <dbReference type="NCBI Taxonomy" id="119641"/>
    <lineage>
        <taxon>Bacteria</taxon>
        <taxon>Bacillati</taxon>
        <taxon>Bacillota</taxon>
        <taxon>Clostridia</taxon>
        <taxon>Eubacteriales</taxon>
        <taxon>Clostridiaceae</taxon>
        <taxon>Clostridium</taxon>
    </lineage>
</organism>
<dbReference type="Gene3D" id="2.10.270.10">
    <property type="entry name" value="Cholin Binding"/>
    <property type="match status" value="1"/>
</dbReference>
<name>A0A1I1PDN7_9CLOT</name>
<dbReference type="SUPFAM" id="SSF69360">
    <property type="entry name" value="Cell wall binding repeat"/>
    <property type="match status" value="1"/>
</dbReference>
<keyword evidence="5" id="KW-1185">Reference proteome</keyword>
<reference evidence="4 5" key="1">
    <citation type="submission" date="2016-10" db="EMBL/GenBank/DDBJ databases">
        <authorList>
            <person name="de Groot N.N."/>
        </authorList>
    </citation>
    <scope>NUCLEOTIDE SEQUENCE [LARGE SCALE GENOMIC DNA]</scope>
    <source>
        <strain evidence="4 5">DSM 12992</strain>
    </source>
</reference>
<keyword evidence="1" id="KW-0677">Repeat</keyword>
<evidence type="ECO:0000256" key="2">
    <source>
        <dbReference type="PROSITE-ProRule" id="PRU00591"/>
    </source>
</evidence>
<feature type="chain" id="PRO_5011652457" evidence="3">
    <location>
        <begin position="30"/>
        <end position="654"/>
    </location>
</feature>
<dbReference type="Pfam" id="PF19127">
    <property type="entry name" value="Choline_bind_3"/>
    <property type="match status" value="2"/>
</dbReference>
<evidence type="ECO:0000256" key="3">
    <source>
        <dbReference type="SAM" id="SignalP"/>
    </source>
</evidence>
<dbReference type="PROSITE" id="PS51170">
    <property type="entry name" value="CW"/>
    <property type="match status" value="4"/>
</dbReference>
<feature type="signal peptide" evidence="3">
    <location>
        <begin position="1"/>
        <end position="29"/>
    </location>
</feature>
<evidence type="ECO:0000313" key="5">
    <source>
        <dbReference type="Proteomes" id="UP000199263"/>
    </source>
</evidence>
<dbReference type="STRING" id="119641.SAMN05421842_1191"/>
<feature type="repeat" description="Cell wall-binding" evidence="2">
    <location>
        <begin position="576"/>
        <end position="595"/>
    </location>
</feature>
<dbReference type="InterPro" id="IPR018337">
    <property type="entry name" value="Cell_wall/Cho-bd_repeat"/>
</dbReference>
<dbReference type="RefSeq" id="WP_090092146.1">
    <property type="nucleotide sequence ID" value="NZ_FOMG01000019.1"/>
</dbReference>
<sequence length="654" mass="72453">MIKRANKITAGLVAAAAVISLVPATGVNAADYKRIESKDGTVYNIQAYKDGTFVIDGDVVKEDNDEIYYLKDGKYTPLEDLDSGDDFDGIKSQKYLKIQDGDYFVDLTNGKVTDDNIQEDNAEDAGTDLKKKIKKDTDGRYSEKSEEYKIAGDLAYGSEAFPKLDGKEIAGNKYGETWYQVKYASKGIEIEGTGDSAKIKKGTFYNVYTDAKGKYIDADYNIGKIKVQTTTGNGATVTLKNTDTDKLFKDDDIQVSISNAKTIAQDSNNIYRRANIIVTSVDNIEKINGTKLDATNSITTTAAAKVTVDGSLDGAEDGYTFTKRDGKATLGEYKGCNTVEFKVIQKISKAQASDDADGAKYAKTVTTYIVSDDEGKKDEIEDSLKNSTDLAYSVVNGKLIAYSKNAHEIQTIELKSKSSYYYTDIQKDCDDEIEGIDTDVDGNVWRVDGGFVYKWDNDEDWDKVYKVDGLMSHLSVYNKDNMAVWSDDDDEVYSIIGNKDKEDEKPVTDAKGWAQATDGTWTYVNEDGTKATGWLNLGGTWYYMNDDGKMATGWKNVNGIWYYLNPISDGTRGAMKTGWINDNGTWYYTNASGCMQTGWVPVNGAWYYMQPWGGMKTGWLNDYGTWYYLNSWGGMATNTTVDGCTLAANGAWVR</sequence>